<feature type="domain" description="Response regulatory" evidence="3">
    <location>
        <begin position="19"/>
        <end position="132"/>
    </location>
</feature>
<keyword evidence="5" id="KW-1185">Reference proteome</keyword>
<dbReference type="SUPFAM" id="SSF52172">
    <property type="entry name" value="CheY-like"/>
    <property type="match status" value="1"/>
</dbReference>
<dbReference type="PROSITE" id="PS50110">
    <property type="entry name" value="RESPONSE_REGULATORY"/>
    <property type="match status" value="1"/>
</dbReference>
<dbReference type="Gene3D" id="3.40.50.2300">
    <property type="match status" value="1"/>
</dbReference>
<dbReference type="PANTHER" id="PTHR44591:SF3">
    <property type="entry name" value="RESPONSE REGULATORY DOMAIN-CONTAINING PROTEIN"/>
    <property type="match status" value="1"/>
</dbReference>
<dbReference type="InterPro" id="IPR011006">
    <property type="entry name" value="CheY-like_superfamily"/>
</dbReference>
<name>A0ABU9XVC0_9SPHN</name>
<dbReference type="InterPro" id="IPR050595">
    <property type="entry name" value="Bact_response_regulator"/>
</dbReference>
<comment type="caution">
    <text evidence="4">The sequence shown here is derived from an EMBL/GenBank/DDBJ whole genome shotgun (WGS) entry which is preliminary data.</text>
</comment>
<evidence type="ECO:0000313" key="4">
    <source>
        <dbReference type="EMBL" id="MEN2787474.1"/>
    </source>
</evidence>
<gene>
    <name evidence="4" type="ORF">ABC969_13725</name>
</gene>
<dbReference type="PANTHER" id="PTHR44591">
    <property type="entry name" value="STRESS RESPONSE REGULATOR PROTEIN 1"/>
    <property type="match status" value="1"/>
</dbReference>
<dbReference type="RefSeq" id="WP_345865650.1">
    <property type="nucleotide sequence ID" value="NZ_JBDIMF010000006.1"/>
</dbReference>
<organism evidence="4 5">
    <name type="scientific">Sphingomonas qilianensis</name>
    <dbReference type="NCBI Taxonomy" id="1736690"/>
    <lineage>
        <taxon>Bacteria</taxon>
        <taxon>Pseudomonadati</taxon>
        <taxon>Pseudomonadota</taxon>
        <taxon>Alphaproteobacteria</taxon>
        <taxon>Sphingomonadales</taxon>
        <taxon>Sphingomonadaceae</taxon>
        <taxon>Sphingomonas</taxon>
    </lineage>
</organism>
<dbReference type="SMART" id="SM00448">
    <property type="entry name" value="REC"/>
    <property type="match status" value="1"/>
</dbReference>
<feature type="modified residue" description="4-aspartylphosphate" evidence="2">
    <location>
        <position position="69"/>
    </location>
</feature>
<dbReference type="InterPro" id="IPR001789">
    <property type="entry name" value="Sig_transdc_resp-reg_receiver"/>
</dbReference>
<keyword evidence="1 2" id="KW-0597">Phosphoprotein</keyword>
<dbReference type="Proteomes" id="UP001404104">
    <property type="component" value="Unassembled WGS sequence"/>
</dbReference>
<dbReference type="Pfam" id="PF00072">
    <property type="entry name" value="Response_reg"/>
    <property type="match status" value="1"/>
</dbReference>
<accession>A0ABU9XVC0</accession>
<evidence type="ECO:0000313" key="5">
    <source>
        <dbReference type="Proteomes" id="UP001404104"/>
    </source>
</evidence>
<reference evidence="4 5" key="1">
    <citation type="submission" date="2024-05" db="EMBL/GenBank/DDBJ databases">
        <authorList>
            <person name="Liu Q."/>
            <person name="Xin Y.-H."/>
        </authorList>
    </citation>
    <scope>NUCLEOTIDE SEQUENCE [LARGE SCALE GENOMIC DNA]</scope>
    <source>
        <strain evidence="4 5">CGMCC 1.15349</strain>
    </source>
</reference>
<proteinExistence type="predicted"/>
<protein>
    <submittedName>
        <fullName evidence="4">Response regulator</fullName>
    </submittedName>
</protein>
<dbReference type="EMBL" id="JBDIMF010000006">
    <property type="protein sequence ID" value="MEN2787474.1"/>
    <property type="molecule type" value="Genomic_DNA"/>
</dbReference>
<evidence type="ECO:0000256" key="2">
    <source>
        <dbReference type="PROSITE-ProRule" id="PRU00169"/>
    </source>
</evidence>
<evidence type="ECO:0000259" key="3">
    <source>
        <dbReference type="PROSITE" id="PS50110"/>
    </source>
</evidence>
<sequence length="136" mass="14740">MEFHLARGVPIVALRQPKCILLVEDELLIRILVSDSLRDEGYEVVEAFNGDEAVEILTAGKAVDLVFSDVRMPGGTDGLGLLKFVKARFPDLPVILTSGHLDPRHASMAGAVAFLGKPYRIDEALEAVACEVAKLQ</sequence>
<evidence type="ECO:0000256" key="1">
    <source>
        <dbReference type="ARBA" id="ARBA00022553"/>
    </source>
</evidence>